<keyword evidence="4" id="KW-0106">Calcium</keyword>
<evidence type="ECO:0000256" key="4">
    <source>
        <dbReference type="ARBA" id="ARBA00022837"/>
    </source>
</evidence>
<evidence type="ECO:0000256" key="3">
    <source>
        <dbReference type="ARBA" id="ARBA00022801"/>
    </source>
</evidence>
<dbReference type="EMBL" id="QPJB01000005">
    <property type="protein sequence ID" value="RCW34969.1"/>
    <property type="molecule type" value="Genomic_DNA"/>
</dbReference>
<dbReference type="GO" id="GO:0030166">
    <property type="term" value="P:proteoglycan biosynthetic process"/>
    <property type="evidence" value="ECO:0007669"/>
    <property type="project" value="TreeGrafter"/>
</dbReference>
<dbReference type="PANTHER" id="PTHR13023">
    <property type="entry name" value="APYRASE"/>
    <property type="match status" value="1"/>
</dbReference>
<dbReference type="InterPro" id="IPR036258">
    <property type="entry name" value="Apyrase_sf"/>
</dbReference>
<dbReference type="PANTHER" id="PTHR13023:SF3">
    <property type="entry name" value="SOLUBLE CALCIUM-ACTIVATED NUCLEOTIDASE 1"/>
    <property type="match status" value="1"/>
</dbReference>
<reference evidence="7 8" key="1">
    <citation type="submission" date="2018-07" db="EMBL/GenBank/DDBJ databases">
        <title>Freshwater and sediment microbial communities from various areas in North America, analyzing microbe dynamics in response to fracking.</title>
        <authorList>
            <person name="Lamendella R."/>
        </authorList>
    </citation>
    <scope>NUCLEOTIDE SEQUENCE [LARGE SCALE GENOMIC DNA]</scope>
    <source>
        <strain evidence="7 8">114E</strain>
        <strain evidence="6 9">114E_o</strain>
    </source>
</reference>
<evidence type="ECO:0000256" key="1">
    <source>
        <dbReference type="ARBA" id="ARBA00001913"/>
    </source>
</evidence>
<dbReference type="RefSeq" id="WP_022992330.1">
    <property type="nucleotide sequence ID" value="NZ_QNSA01000005.1"/>
</dbReference>
<dbReference type="Proteomes" id="UP000253065">
    <property type="component" value="Unassembled WGS sequence"/>
</dbReference>
<gene>
    <name evidence="7" type="ORF">DET51_105349</name>
    <name evidence="6" type="ORF">DET64_105350</name>
</gene>
<dbReference type="GO" id="GO:0004382">
    <property type="term" value="F:GDP phosphatase activity"/>
    <property type="evidence" value="ECO:0007669"/>
    <property type="project" value="TreeGrafter"/>
</dbReference>
<comment type="similarity">
    <text evidence="5">Belongs to the apyrase family.</text>
</comment>
<dbReference type="SUPFAM" id="SSF101887">
    <property type="entry name" value="Apyrase"/>
    <property type="match status" value="1"/>
</dbReference>
<dbReference type="GO" id="GO:0045134">
    <property type="term" value="F:UDP phosphatase activity"/>
    <property type="evidence" value="ECO:0007669"/>
    <property type="project" value="TreeGrafter"/>
</dbReference>
<sequence>MSQKSLDIQRLERYNSEQTQYTLAIITDEDHASQVTLDDGQTAWQSTLRFDRLHRDTDPVTGNVRYCLEEIPKNAGGEHQLISLIAEGGRGAEFSELVQFGERLVNFDDRTGLVCEIRNRNQLVPRHILMTGSGDEKFKGFKSEWATLKGDQMIVGSQGKNAQEEWVKLLNRDYSLESQDWRQNYQRIRDALNVGKQGYVTHEATEWHPYHGCWLFFPRKISHTPFDEDIDEKERGGNTLVVASSDFTDIKTLEVGRRIPERGVSSFKLIPGRTDECIGLKSVEIGNSTETYLFCFDLEGNVLQDDTLIGHYKCEGIEIL</sequence>
<keyword evidence="2" id="KW-0479">Metal-binding</keyword>
<accession>A0A368V1N2</accession>
<keyword evidence="9" id="KW-1185">Reference proteome</keyword>
<evidence type="ECO:0000313" key="6">
    <source>
        <dbReference type="EMBL" id="RBP74220.1"/>
    </source>
</evidence>
<keyword evidence="3" id="KW-0378">Hydrolase</keyword>
<comment type="caution">
    <text evidence="7">The sequence shown here is derived from an EMBL/GenBank/DDBJ whole genome shotgun (WGS) entry which is preliminary data.</text>
</comment>
<protein>
    <submittedName>
        <fullName evidence="7">Soluble calcium-activated nucleotidase 1</fullName>
    </submittedName>
</protein>
<proteinExistence type="inferred from homology"/>
<dbReference type="GO" id="GO:0005509">
    <property type="term" value="F:calcium ion binding"/>
    <property type="evidence" value="ECO:0007669"/>
    <property type="project" value="InterPro"/>
</dbReference>
<evidence type="ECO:0000313" key="9">
    <source>
        <dbReference type="Proteomes" id="UP000253065"/>
    </source>
</evidence>
<evidence type="ECO:0000313" key="7">
    <source>
        <dbReference type="EMBL" id="RCW34969.1"/>
    </source>
</evidence>
<dbReference type="Pfam" id="PF06079">
    <property type="entry name" value="Apyrase"/>
    <property type="match status" value="1"/>
</dbReference>
<dbReference type="Proteomes" id="UP000252795">
    <property type="component" value="Unassembled WGS sequence"/>
</dbReference>
<dbReference type="InterPro" id="IPR009283">
    <property type="entry name" value="Apyrase"/>
</dbReference>
<comment type="cofactor">
    <cofactor evidence="1">
        <name>Ca(2+)</name>
        <dbReference type="ChEBI" id="CHEBI:29108"/>
    </cofactor>
</comment>
<evidence type="ECO:0000256" key="5">
    <source>
        <dbReference type="ARBA" id="ARBA00025738"/>
    </source>
</evidence>
<organism evidence="7 8">
    <name type="scientific">Marinobacter nauticus</name>
    <name type="common">Marinobacter hydrocarbonoclasticus</name>
    <name type="synonym">Marinobacter aquaeolei</name>
    <dbReference type="NCBI Taxonomy" id="2743"/>
    <lineage>
        <taxon>Bacteria</taxon>
        <taxon>Pseudomonadati</taxon>
        <taxon>Pseudomonadota</taxon>
        <taxon>Gammaproteobacteria</taxon>
        <taxon>Pseudomonadales</taxon>
        <taxon>Marinobacteraceae</taxon>
        <taxon>Marinobacter</taxon>
    </lineage>
</organism>
<dbReference type="EMBL" id="QNSA01000005">
    <property type="protein sequence ID" value="RBP74220.1"/>
    <property type="molecule type" value="Genomic_DNA"/>
</dbReference>
<dbReference type="Gene3D" id="2.120.10.100">
    <property type="entry name" value="Apyrase"/>
    <property type="match status" value="1"/>
</dbReference>
<name>A0A368V1N2_MARNT</name>
<dbReference type="AlphaFoldDB" id="A0A368V1N2"/>
<evidence type="ECO:0000313" key="8">
    <source>
        <dbReference type="Proteomes" id="UP000252795"/>
    </source>
</evidence>
<evidence type="ECO:0000256" key="2">
    <source>
        <dbReference type="ARBA" id="ARBA00022723"/>
    </source>
</evidence>